<dbReference type="AlphaFoldDB" id="A0AAW0Y769"/>
<evidence type="ECO:0000313" key="1">
    <source>
        <dbReference type="EMBL" id="KAK8748644.1"/>
    </source>
</evidence>
<sequence length="107" mass="11631">MPVESSCVTLPGTVNHDVVEYGGRESPQAREDADMDANIVSTLSDLLASQEYDSVPCVPALECSDEERPQLKDVDQLINVSEVEGPRVHTVAVEVHKENITGPDKVE</sequence>
<evidence type="ECO:0000313" key="2">
    <source>
        <dbReference type="Proteomes" id="UP001445076"/>
    </source>
</evidence>
<gene>
    <name evidence="1" type="ORF">OTU49_015915</name>
</gene>
<feature type="non-terminal residue" evidence="1">
    <location>
        <position position="107"/>
    </location>
</feature>
<comment type="caution">
    <text evidence="1">The sequence shown here is derived from an EMBL/GenBank/DDBJ whole genome shotgun (WGS) entry which is preliminary data.</text>
</comment>
<protein>
    <submittedName>
        <fullName evidence="1">Uncharacterized protein</fullName>
    </submittedName>
</protein>
<dbReference type="Proteomes" id="UP001445076">
    <property type="component" value="Unassembled WGS sequence"/>
</dbReference>
<name>A0AAW0Y769_CHEQU</name>
<accession>A0AAW0Y769</accession>
<proteinExistence type="predicted"/>
<keyword evidence="2" id="KW-1185">Reference proteome</keyword>
<organism evidence="1 2">
    <name type="scientific">Cherax quadricarinatus</name>
    <name type="common">Australian red claw crayfish</name>
    <dbReference type="NCBI Taxonomy" id="27406"/>
    <lineage>
        <taxon>Eukaryota</taxon>
        <taxon>Metazoa</taxon>
        <taxon>Ecdysozoa</taxon>
        <taxon>Arthropoda</taxon>
        <taxon>Crustacea</taxon>
        <taxon>Multicrustacea</taxon>
        <taxon>Malacostraca</taxon>
        <taxon>Eumalacostraca</taxon>
        <taxon>Eucarida</taxon>
        <taxon>Decapoda</taxon>
        <taxon>Pleocyemata</taxon>
        <taxon>Astacidea</taxon>
        <taxon>Parastacoidea</taxon>
        <taxon>Parastacidae</taxon>
        <taxon>Cherax</taxon>
    </lineage>
</organism>
<dbReference type="EMBL" id="JARKIK010000011">
    <property type="protein sequence ID" value="KAK8748644.1"/>
    <property type="molecule type" value="Genomic_DNA"/>
</dbReference>
<reference evidence="1 2" key="1">
    <citation type="journal article" date="2024" name="BMC Genomics">
        <title>Genome assembly of redclaw crayfish (Cherax quadricarinatus) provides insights into its immune adaptation and hypoxia tolerance.</title>
        <authorList>
            <person name="Liu Z."/>
            <person name="Zheng J."/>
            <person name="Li H."/>
            <person name="Fang K."/>
            <person name="Wang S."/>
            <person name="He J."/>
            <person name="Zhou D."/>
            <person name="Weng S."/>
            <person name="Chi M."/>
            <person name="Gu Z."/>
            <person name="He J."/>
            <person name="Li F."/>
            <person name="Wang M."/>
        </authorList>
    </citation>
    <scope>NUCLEOTIDE SEQUENCE [LARGE SCALE GENOMIC DNA]</scope>
    <source>
        <strain evidence="1">ZL_2023a</strain>
    </source>
</reference>